<dbReference type="PANTHER" id="PTHR10825:SF29">
    <property type="entry name" value="POLYCOMB GROUP RING FINGER PROTEIN 1"/>
    <property type="match status" value="1"/>
</dbReference>
<organism>
    <name type="scientific">Pediculus humanus subsp. corporis</name>
    <name type="common">Body louse</name>
    <dbReference type="NCBI Taxonomy" id="121224"/>
    <lineage>
        <taxon>Eukaryota</taxon>
        <taxon>Metazoa</taxon>
        <taxon>Ecdysozoa</taxon>
        <taxon>Arthropoda</taxon>
        <taxon>Hexapoda</taxon>
        <taxon>Insecta</taxon>
        <taxon>Pterygota</taxon>
        <taxon>Neoptera</taxon>
        <taxon>Paraneoptera</taxon>
        <taxon>Psocodea</taxon>
        <taxon>Troctomorpha</taxon>
        <taxon>Phthiraptera</taxon>
        <taxon>Anoplura</taxon>
        <taxon>Pediculidae</taxon>
        <taxon>Pediculus</taxon>
    </lineage>
</organism>
<dbReference type="PANTHER" id="PTHR10825">
    <property type="entry name" value="RING FINGER DOMAIN-CONTAINING, POLYCOMB GROUP COMPONENT"/>
    <property type="match status" value="1"/>
</dbReference>
<name>E0VN49_PEDHC</name>
<reference evidence="1" key="2">
    <citation type="submission" date="2007-04" db="EMBL/GenBank/DDBJ databases">
        <title>The genome of the human body louse.</title>
        <authorList>
            <consortium name="The Human Body Louse Genome Consortium"/>
            <person name="Kirkness E."/>
            <person name="Walenz B."/>
            <person name="Hass B."/>
            <person name="Bruggner R."/>
            <person name="Strausberg R."/>
        </authorList>
    </citation>
    <scope>NUCLEOTIDE SEQUENCE</scope>
    <source>
        <strain evidence="1">USDA</strain>
    </source>
</reference>
<dbReference type="EnsemblMetazoa" id="PHUM328740-RA">
    <property type="protein sequence ID" value="PHUM328740-PA"/>
    <property type="gene ID" value="PHUM328740"/>
</dbReference>
<dbReference type="EMBL" id="AAZO01003814">
    <property type="status" value="NOT_ANNOTATED_CDS"/>
    <property type="molecule type" value="Genomic_DNA"/>
</dbReference>
<reference evidence="1" key="1">
    <citation type="submission" date="2007-04" db="EMBL/GenBank/DDBJ databases">
        <title>Annotation of Pediculus humanus corporis strain USDA.</title>
        <authorList>
            <person name="Kirkness E."/>
            <person name="Hannick L."/>
            <person name="Hass B."/>
            <person name="Bruggner R."/>
            <person name="Lawson D."/>
            <person name="Bidwell S."/>
            <person name="Joardar V."/>
            <person name="Caler E."/>
            <person name="Walenz B."/>
            <person name="Inman J."/>
            <person name="Schobel S."/>
            <person name="Galinsky K."/>
            <person name="Amedeo P."/>
            <person name="Strausberg R."/>
        </authorList>
    </citation>
    <scope>NUCLEOTIDE SEQUENCE</scope>
    <source>
        <strain evidence="1">USDA</strain>
    </source>
</reference>
<dbReference type="GO" id="GO:0000122">
    <property type="term" value="P:negative regulation of transcription by RNA polymerase II"/>
    <property type="evidence" value="ECO:0007669"/>
    <property type="project" value="TreeGrafter"/>
</dbReference>
<dbReference type="GO" id="GO:1990841">
    <property type="term" value="F:promoter-specific chromatin binding"/>
    <property type="evidence" value="ECO:0007669"/>
    <property type="project" value="TreeGrafter"/>
</dbReference>
<dbReference type="AlphaFoldDB" id="E0VN49"/>
<dbReference type="STRING" id="121224.E0VN49"/>
<dbReference type="GeneID" id="8236268"/>
<proteinExistence type="predicted"/>
<dbReference type="OrthoDB" id="1305878at2759"/>
<dbReference type="VEuPathDB" id="VectorBase:PHUM328740"/>
<reference evidence="2" key="3">
    <citation type="submission" date="2020-05" db="UniProtKB">
        <authorList>
            <consortium name="EnsemblMetazoa"/>
        </authorList>
    </citation>
    <scope>IDENTIFICATION</scope>
    <source>
        <strain evidence="2">USDA</strain>
    </source>
</reference>
<protein>
    <submittedName>
        <fullName evidence="1 2">Polycomb complex protein bmi-1, putative</fullName>
    </submittedName>
</protein>
<dbReference type="RefSeq" id="XP_002427553.1">
    <property type="nucleotide sequence ID" value="XM_002427508.1"/>
</dbReference>
<dbReference type="HOGENOM" id="CLU_3016632_0_0_1"/>
<gene>
    <name evidence="2" type="primary">8236268</name>
    <name evidence="1" type="ORF">Phum_PHUM328740</name>
</gene>
<evidence type="ECO:0000313" key="2">
    <source>
        <dbReference type="EnsemblMetazoa" id="PHUM328740-PA"/>
    </source>
</evidence>
<keyword evidence="3" id="KW-1185">Reference proteome</keyword>
<dbReference type="InParanoid" id="E0VN49"/>
<dbReference type="Proteomes" id="UP000009046">
    <property type="component" value="Unassembled WGS sequence"/>
</dbReference>
<dbReference type="GO" id="GO:0035102">
    <property type="term" value="C:PRC1 complex"/>
    <property type="evidence" value="ECO:0007669"/>
    <property type="project" value="TreeGrafter"/>
</dbReference>
<dbReference type="KEGG" id="phu:Phum_PHUM328740"/>
<dbReference type="EMBL" id="DS235332">
    <property type="protein sequence ID" value="EEB14815.1"/>
    <property type="molecule type" value="Genomic_DNA"/>
</dbReference>
<evidence type="ECO:0000313" key="3">
    <source>
        <dbReference type="Proteomes" id="UP000009046"/>
    </source>
</evidence>
<sequence length="56" mass="6373">MRNMEMAAMTTTTTTAVAVTHNKIKLREVNRHLVCRLCRGYYIDATTIAECLHSCK</sequence>
<accession>E0VN49</accession>
<dbReference type="CTD" id="8236268"/>
<evidence type="ECO:0000313" key="1">
    <source>
        <dbReference type="EMBL" id="EEB14815.1"/>
    </source>
</evidence>